<dbReference type="Pfam" id="PF13409">
    <property type="entry name" value="GST_N_2"/>
    <property type="match status" value="1"/>
</dbReference>
<dbReference type="Proteomes" id="UP001147746">
    <property type="component" value="Unassembled WGS sequence"/>
</dbReference>
<dbReference type="SUPFAM" id="SSF52833">
    <property type="entry name" value="Thioredoxin-like"/>
    <property type="match status" value="1"/>
</dbReference>
<name>A0A9W9PW35_9EURO</name>
<reference evidence="2" key="2">
    <citation type="journal article" date="2023" name="IMA Fungus">
        <title>Comparative genomic study of the Penicillium genus elucidates a diverse pangenome and 15 lateral gene transfer events.</title>
        <authorList>
            <person name="Petersen C."/>
            <person name="Sorensen T."/>
            <person name="Nielsen M.R."/>
            <person name="Sondergaard T.E."/>
            <person name="Sorensen J.L."/>
            <person name="Fitzpatrick D.A."/>
            <person name="Frisvad J.C."/>
            <person name="Nielsen K.L."/>
        </authorList>
    </citation>
    <scope>NUCLEOTIDE SEQUENCE</scope>
    <source>
        <strain evidence="2">IBT 21472</strain>
    </source>
</reference>
<evidence type="ECO:0000259" key="1">
    <source>
        <dbReference type="Pfam" id="PF13409"/>
    </source>
</evidence>
<keyword evidence="3" id="KW-1185">Reference proteome</keyword>
<dbReference type="EMBL" id="JAPZBO010000007">
    <property type="protein sequence ID" value="KAJ5311748.1"/>
    <property type="molecule type" value="Genomic_DNA"/>
</dbReference>
<protein>
    <recommendedName>
        <fullName evidence="1">GST N-terminal domain-containing protein</fullName>
    </recommendedName>
</protein>
<dbReference type="Gene3D" id="1.20.1050.10">
    <property type="match status" value="1"/>
</dbReference>
<comment type="caution">
    <text evidence="2">The sequence shown here is derived from an EMBL/GenBank/DDBJ whole genome shotgun (WGS) entry which is preliminary data.</text>
</comment>
<accession>A0A9W9PW35</accession>
<dbReference type="Gene3D" id="3.40.30.10">
    <property type="entry name" value="Glutaredoxin"/>
    <property type="match status" value="1"/>
</dbReference>
<dbReference type="InterPro" id="IPR004045">
    <property type="entry name" value="Glutathione_S-Trfase_N"/>
</dbReference>
<dbReference type="InterPro" id="IPR036249">
    <property type="entry name" value="Thioredoxin-like_sf"/>
</dbReference>
<reference evidence="2" key="1">
    <citation type="submission" date="2022-12" db="EMBL/GenBank/DDBJ databases">
        <authorList>
            <person name="Petersen C."/>
        </authorList>
    </citation>
    <scope>NUCLEOTIDE SEQUENCE</scope>
    <source>
        <strain evidence="2">IBT 21472</strain>
    </source>
</reference>
<gene>
    <name evidence="2" type="ORF">N7476_007608</name>
</gene>
<evidence type="ECO:0000313" key="2">
    <source>
        <dbReference type="EMBL" id="KAJ5311748.1"/>
    </source>
</evidence>
<evidence type="ECO:0000313" key="3">
    <source>
        <dbReference type="Proteomes" id="UP001147746"/>
    </source>
</evidence>
<sequence length="242" mass="26968">MEDSTPLVTFYDIAFGPPMAETTCAPNPWKARYALNAKAVPYKTTWVPMLDISKVRLAMGVPAARKFADGSDYHTLPMITDSSTDSIVGDSFDIAIHMQTHYADSGVKDLFPPQKLDYVFEHDLAIFAPLSGRDEGVCGDYVRFNHNVDAAFSAHVMLMAHGLPFDSVSGDDVRAEFARRAGVPTWDDLAVRGEKRGVLWVGGWLKFMKGTLTSDEWEEARTWHDGVFGRLFDALEKYAEVH</sequence>
<proteinExistence type="predicted"/>
<organism evidence="2 3">
    <name type="scientific">Penicillium atrosanguineum</name>
    <dbReference type="NCBI Taxonomy" id="1132637"/>
    <lineage>
        <taxon>Eukaryota</taxon>
        <taxon>Fungi</taxon>
        <taxon>Dikarya</taxon>
        <taxon>Ascomycota</taxon>
        <taxon>Pezizomycotina</taxon>
        <taxon>Eurotiomycetes</taxon>
        <taxon>Eurotiomycetidae</taxon>
        <taxon>Eurotiales</taxon>
        <taxon>Aspergillaceae</taxon>
        <taxon>Penicillium</taxon>
    </lineage>
</organism>
<feature type="domain" description="GST N-terminal" evidence="1">
    <location>
        <begin position="26"/>
        <end position="98"/>
    </location>
</feature>
<dbReference type="AlphaFoldDB" id="A0A9W9PW35"/>